<dbReference type="Proteomes" id="UP001283361">
    <property type="component" value="Unassembled WGS sequence"/>
</dbReference>
<evidence type="ECO:0000313" key="2">
    <source>
        <dbReference type="Proteomes" id="UP001283361"/>
    </source>
</evidence>
<organism evidence="1 2">
    <name type="scientific">Elysia crispata</name>
    <name type="common">lettuce slug</name>
    <dbReference type="NCBI Taxonomy" id="231223"/>
    <lineage>
        <taxon>Eukaryota</taxon>
        <taxon>Metazoa</taxon>
        <taxon>Spiralia</taxon>
        <taxon>Lophotrochozoa</taxon>
        <taxon>Mollusca</taxon>
        <taxon>Gastropoda</taxon>
        <taxon>Heterobranchia</taxon>
        <taxon>Euthyneura</taxon>
        <taxon>Panpulmonata</taxon>
        <taxon>Sacoglossa</taxon>
        <taxon>Placobranchoidea</taxon>
        <taxon>Plakobranchidae</taxon>
        <taxon>Elysia</taxon>
    </lineage>
</organism>
<sequence>MDRVTVSTIQTTDAVVYGAGVGSVSVGRHGPHSKTDLMRMSGVKKCTPIYKLSPSPLTRISASRDVWFQHPQGGLNQSESRKARLSERTMGTYLAPFTQFRVSE</sequence>
<proteinExistence type="predicted"/>
<dbReference type="EMBL" id="JAWDGP010004873">
    <property type="protein sequence ID" value="KAK3761547.1"/>
    <property type="molecule type" value="Genomic_DNA"/>
</dbReference>
<protein>
    <submittedName>
        <fullName evidence="1">Uncharacterized protein</fullName>
    </submittedName>
</protein>
<name>A0AAE0Z481_9GAST</name>
<evidence type="ECO:0000313" key="1">
    <source>
        <dbReference type="EMBL" id="KAK3761547.1"/>
    </source>
</evidence>
<dbReference type="AlphaFoldDB" id="A0AAE0Z481"/>
<comment type="caution">
    <text evidence="1">The sequence shown here is derived from an EMBL/GenBank/DDBJ whole genome shotgun (WGS) entry which is preliminary data.</text>
</comment>
<reference evidence="1" key="1">
    <citation type="journal article" date="2023" name="G3 (Bethesda)">
        <title>A reference genome for the long-term kleptoplast-retaining sea slug Elysia crispata morphotype clarki.</title>
        <authorList>
            <person name="Eastman K.E."/>
            <person name="Pendleton A.L."/>
            <person name="Shaikh M.A."/>
            <person name="Suttiyut T."/>
            <person name="Ogas R."/>
            <person name="Tomko P."/>
            <person name="Gavelis G."/>
            <person name="Widhalm J.R."/>
            <person name="Wisecaver J.H."/>
        </authorList>
    </citation>
    <scope>NUCLEOTIDE SEQUENCE</scope>
    <source>
        <strain evidence="1">ECLA1</strain>
    </source>
</reference>
<keyword evidence="2" id="KW-1185">Reference proteome</keyword>
<accession>A0AAE0Z481</accession>
<gene>
    <name evidence="1" type="ORF">RRG08_010271</name>
</gene>